<feature type="non-terminal residue" evidence="1">
    <location>
        <position position="189"/>
    </location>
</feature>
<proteinExistence type="predicted"/>
<name>A0A1Y2IJU7_TRAC3</name>
<sequence>MNPAPLREPGMSSMLRGLDSLLIQNITCPTQDRSALQSLTRPFTAQEIGDVKARIDASNSGGARGPDNVSYKDVLAIPNDDLRASDPEGYRNIGLESCLLKTLTLLVDRRLREWATDANLVPALQNGFQEGLRTDNNVFALRAAIEQSRSVNRTLWVASVDLANAFPSVDQNTLWAKLRDLGAGGPLYD</sequence>
<dbReference type="AlphaFoldDB" id="A0A1Y2IJU7"/>
<dbReference type="EMBL" id="KZ084121">
    <property type="protein sequence ID" value="OSD00182.1"/>
    <property type="molecule type" value="Genomic_DNA"/>
</dbReference>
<gene>
    <name evidence="1" type="ORF">PYCCODRAFT_1344326</name>
</gene>
<dbReference type="PANTHER" id="PTHR19446">
    <property type="entry name" value="REVERSE TRANSCRIPTASES"/>
    <property type="match status" value="1"/>
</dbReference>
<accession>A0A1Y2IJU7</accession>
<dbReference type="OrthoDB" id="2750028at2759"/>
<evidence type="ECO:0000313" key="2">
    <source>
        <dbReference type="Proteomes" id="UP000193067"/>
    </source>
</evidence>
<organism evidence="1 2">
    <name type="scientific">Trametes coccinea (strain BRFM310)</name>
    <name type="common">Pycnoporus coccineus</name>
    <dbReference type="NCBI Taxonomy" id="1353009"/>
    <lineage>
        <taxon>Eukaryota</taxon>
        <taxon>Fungi</taxon>
        <taxon>Dikarya</taxon>
        <taxon>Basidiomycota</taxon>
        <taxon>Agaricomycotina</taxon>
        <taxon>Agaricomycetes</taxon>
        <taxon>Polyporales</taxon>
        <taxon>Polyporaceae</taxon>
        <taxon>Trametes</taxon>
    </lineage>
</organism>
<protein>
    <submittedName>
        <fullName evidence="1">Uncharacterized protein</fullName>
    </submittedName>
</protein>
<reference evidence="1 2" key="1">
    <citation type="journal article" date="2015" name="Biotechnol. Biofuels">
        <title>Enhanced degradation of softwood versus hardwood by the white-rot fungus Pycnoporus coccineus.</title>
        <authorList>
            <person name="Couturier M."/>
            <person name="Navarro D."/>
            <person name="Chevret D."/>
            <person name="Henrissat B."/>
            <person name="Piumi F."/>
            <person name="Ruiz-Duenas F.J."/>
            <person name="Martinez A.T."/>
            <person name="Grigoriev I.V."/>
            <person name="Riley R."/>
            <person name="Lipzen A."/>
            <person name="Berrin J.G."/>
            <person name="Master E.R."/>
            <person name="Rosso M.N."/>
        </authorList>
    </citation>
    <scope>NUCLEOTIDE SEQUENCE [LARGE SCALE GENOMIC DNA]</scope>
    <source>
        <strain evidence="1 2">BRFM310</strain>
    </source>
</reference>
<dbReference type="Proteomes" id="UP000193067">
    <property type="component" value="Unassembled WGS sequence"/>
</dbReference>
<keyword evidence="2" id="KW-1185">Reference proteome</keyword>
<evidence type="ECO:0000313" key="1">
    <source>
        <dbReference type="EMBL" id="OSD00182.1"/>
    </source>
</evidence>
<dbReference type="STRING" id="1353009.A0A1Y2IJU7"/>